<dbReference type="InterPro" id="IPR050596">
    <property type="entry name" value="AspAT/PAT-like"/>
</dbReference>
<dbReference type="EC" id="2.6.1.-" evidence="6"/>
<evidence type="ECO:0000259" key="7">
    <source>
        <dbReference type="Pfam" id="PF00155"/>
    </source>
</evidence>
<dbReference type="PROSITE" id="PS00105">
    <property type="entry name" value="AA_TRANSFER_CLASS_1"/>
    <property type="match status" value="1"/>
</dbReference>
<dbReference type="PANTHER" id="PTHR46383:SF3">
    <property type="entry name" value="ASPARTATE AMINOTRANSFERASE-RELATED"/>
    <property type="match status" value="1"/>
</dbReference>
<dbReference type="SUPFAM" id="SSF53383">
    <property type="entry name" value="PLP-dependent transferases"/>
    <property type="match status" value="1"/>
</dbReference>
<evidence type="ECO:0000313" key="9">
    <source>
        <dbReference type="Proteomes" id="UP001524435"/>
    </source>
</evidence>
<dbReference type="PANTHER" id="PTHR46383">
    <property type="entry name" value="ASPARTATE AMINOTRANSFERASE"/>
    <property type="match status" value="1"/>
</dbReference>
<dbReference type="Gene3D" id="3.90.1150.10">
    <property type="entry name" value="Aspartate Aminotransferase, domain 1"/>
    <property type="match status" value="1"/>
</dbReference>
<keyword evidence="5" id="KW-0663">Pyridoxal phosphate</keyword>
<dbReference type="Proteomes" id="UP001524435">
    <property type="component" value="Unassembled WGS sequence"/>
</dbReference>
<dbReference type="InterPro" id="IPR004839">
    <property type="entry name" value="Aminotransferase_I/II_large"/>
</dbReference>
<dbReference type="EMBL" id="JANGCH010000008">
    <property type="protein sequence ID" value="MCQ5121999.1"/>
    <property type="molecule type" value="Genomic_DNA"/>
</dbReference>
<protein>
    <recommendedName>
        <fullName evidence="6">Aminotransferase</fullName>
        <ecNumber evidence="6">2.6.1.-</ecNumber>
    </recommendedName>
</protein>
<organism evidence="8 9">
    <name type="scientific">Massilicoli timonensis</name>
    <dbReference type="NCBI Taxonomy" id="2015901"/>
    <lineage>
        <taxon>Bacteria</taxon>
        <taxon>Bacillati</taxon>
        <taxon>Bacillota</taxon>
        <taxon>Erysipelotrichia</taxon>
        <taxon>Erysipelotrichales</taxon>
        <taxon>Erysipelotrichaceae</taxon>
        <taxon>Massilicoli</taxon>
    </lineage>
</organism>
<dbReference type="InterPro" id="IPR004838">
    <property type="entry name" value="NHTrfase_class1_PyrdxlP-BS"/>
</dbReference>
<evidence type="ECO:0000313" key="8">
    <source>
        <dbReference type="EMBL" id="MCQ5121999.1"/>
    </source>
</evidence>
<evidence type="ECO:0000256" key="3">
    <source>
        <dbReference type="ARBA" id="ARBA00022576"/>
    </source>
</evidence>
<dbReference type="CDD" id="cd00609">
    <property type="entry name" value="AAT_like"/>
    <property type="match status" value="1"/>
</dbReference>
<gene>
    <name evidence="8" type="ORF">NE663_06975</name>
</gene>
<comment type="cofactor">
    <cofactor evidence="1 6">
        <name>pyridoxal 5'-phosphate</name>
        <dbReference type="ChEBI" id="CHEBI:597326"/>
    </cofactor>
</comment>
<dbReference type="InterPro" id="IPR015422">
    <property type="entry name" value="PyrdxlP-dep_Trfase_small"/>
</dbReference>
<evidence type="ECO:0000256" key="2">
    <source>
        <dbReference type="ARBA" id="ARBA00007441"/>
    </source>
</evidence>
<accession>A0ABT1SL98</accession>
<comment type="caution">
    <text evidence="8">The sequence shown here is derived from an EMBL/GenBank/DDBJ whole genome shotgun (WGS) entry which is preliminary data.</text>
</comment>
<dbReference type="InterPro" id="IPR015421">
    <property type="entry name" value="PyrdxlP-dep_Trfase_major"/>
</dbReference>
<dbReference type="GO" id="GO:0008483">
    <property type="term" value="F:transaminase activity"/>
    <property type="evidence" value="ECO:0007669"/>
    <property type="project" value="UniProtKB-KW"/>
</dbReference>
<dbReference type="InterPro" id="IPR015424">
    <property type="entry name" value="PyrdxlP-dep_Trfase"/>
</dbReference>
<dbReference type="Pfam" id="PF00155">
    <property type="entry name" value="Aminotran_1_2"/>
    <property type="match status" value="1"/>
</dbReference>
<comment type="similarity">
    <text evidence="2 6">Belongs to the class-I pyridoxal-phosphate-dependent aminotransferase family.</text>
</comment>
<proteinExistence type="inferred from homology"/>
<evidence type="ECO:0000256" key="5">
    <source>
        <dbReference type="ARBA" id="ARBA00022898"/>
    </source>
</evidence>
<sequence length="386" mass="43159">MEQYLSDKVKAIKPSGIRKFFDLASAMDDVISLGVGEPDFDTPWHIREAAIYSIESGKTFYTANQGLKELRVEICRYMKRRFQLDYQPDANVVVTVGGSEGIDIALRAIVNPGDEVILMQPNYVAYEPGVQLAGGKPVFVELKEEDQFKLTPEALRSAITPKTKAVLLNFPSNPTGGVMTYEDYEKLVPIIEAHHLIVISDEIYAELSYDTKHASLANFPSIKDQVILISGFSKAFAMTGWRLGYVIANETFTKAMNKIHQFIIMSAPTAAQYGAIEALRHGEEHVEEMRASYQNRRNFIVKGFERIGLPTHMPQGAFYIFPCIKSTGLTSEEFCERLLTEQKVAVVPGTAFGEAGEGYIRVSYAASLEQIKTALERIAVFIQQFR</sequence>
<evidence type="ECO:0000256" key="1">
    <source>
        <dbReference type="ARBA" id="ARBA00001933"/>
    </source>
</evidence>
<feature type="domain" description="Aminotransferase class I/classII large" evidence="7">
    <location>
        <begin position="29"/>
        <end position="378"/>
    </location>
</feature>
<evidence type="ECO:0000256" key="4">
    <source>
        <dbReference type="ARBA" id="ARBA00022679"/>
    </source>
</evidence>
<dbReference type="Gene3D" id="3.40.640.10">
    <property type="entry name" value="Type I PLP-dependent aspartate aminotransferase-like (Major domain)"/>
    <property type="match status" value="1"/>
</dbReference>
<evidence type="ECO:0000256" key="6">
    <source>
        <dbReference type="RuleBase" id="RU000481"/>
    </source>
</evidence>
<keyword evidence="9" id="KW-1185">Reference proteome</keyword>
<keyword evidence="3 6" id="KW-0032">Aminotransferase</keyword>
<name>A0ABT1SL98_9FIRM</name>
<reference evidence="8 9" key="1">
    <citation type="submission" date="2022-06" db="EMBL/GenBank/DDBJ databases">
        <title>Isolation of gut microbiota from human fecal samples.</title>
        <authorList>
            <person name="Pamer E.G."/>
            <person name="Barat B."/>
            <person name="Waligurski E."/>
            <person name="Medina S."/>
            <person name="Paddock L."/>
            <person name="Mostad J."/>
        </authorList>
    </citation>
    <scope>NUCLEOTIDE SEQUENCE [LARGE SCALE GENOMIC DNA]</scope>
    <source>
        <strain evidence="8 9">DFI.6.1</strain>
    </source>
</reference>
<keyword evidence="4 6" id="KW-0808">Transferase</keyword>